<evidence type="ECO:0000313" key="2">
    <source>
        <dbReference type="EMBL" id="JAP67162.1"/>
    </source>
</evidence>
<dbReference type="EMBL" id="GEFH01001419">
    <property type="protein sequence ID" value="JAP67162.1"/>
    <property type="molecule type" value="mRNA"/>
</dbReference>
<feature type="signal peptide" evidence="1">
    <location>
        <begin position="1"/>
        <end position="23"/>
    </location>
</feature>
<evidence type="ECO:0000256" key="1">
    <source>
        <dbReference type="SAM" id="SignalP"/>
    </source>
</evidence>
<name>A0A131XLE1_9ACAR</name>
<keyword evidence="1" id="KW-0732">Signal</keyword>
<protein>
    <submittedName>
        <fullName evidence="2">Putative 5.3 kDa antibacterial peptide</fullName>
    </submittedName>
</protein>
<organism evidence="2">
    <name type="scientific">Hyalomma excavatum</name>
    <dbReference type="NCBI Taxonomy" id="257692"/>
    <lineage>
        <taxon>Eukaryota</taxon>
        <taxon>Metazoa</taxon>
        <taxon>Ecdysozoa</taxon>
        <taxon>Arthropoda</taxon>
        <taxon>Chelicerata</taxon>
        <taxon>Arachnida</taxon>
        <taxon>Acari</taxon>
        <taxon>Parasitiformes</taxon>
        <taxon>Ixodida</taxon>
        <taxon>Ixodoidea</taxon>
        <taxon>Ixodidae</taxon>
        <taxon>Hyalomminae</taxon>
        <taxon>Hyalomma</taxon>
    </lineage>
</organism>
<proteinExistence type="evidence at transcript level"/>
<reference evidence="2" key="1">
    <citation type="journal article" date="2017" name="Ticks Tick Borne Dis.">
        <title>An insight into the sialome of Hyalomma excavatum.</title>
        <authorList>
            <person name="Ribeiro J.M."/>
            <person name="Slovak M."/>
            <person name="Francischetti I.M."/>
        </authorList>
    </citation>
    <scope>NUCLEOTIDE SEQUENCE</scope>
    <source>
        <strain evidence="2">Samish</strain>
        <tissue evidence="2">Salivary glands</tissue>
    </source>
</reference>
<sequence>MQYLSCIVIILLCACDLFPSAQASCSSNKPERRGKDPTCVGEDCGLAKCPSPCKTCKSNNPWCNGYCYL</sequence>
<feature type="chain" id="PRO_5007283893" evidence="1">
    <location>
        <begin position="24"/>
        <end position="69"/>
    </location>
</feature>
<accession>A0A131XLE1</accession>
<dbReference type="AlphaFoldDB" id="A0A131XLE1"/>